<reference evidence="1" key="2">
    <citation type="submission" date="2020-09" db="EMBL/GenBank/DDBJ databases">
        <authorList>
            <person name="Sun Q."/>
            <person name="Ohkuma M."/>
        </authorList>
    </citation>
    <scope>NUCLEOTIDE SEQUENCE</scope>
    <source>
        <strain evidence="1">JCM 17251</strain>
    </source>
</reference>
<dbReference type="AlphaFoldDB" id="A0A918D3A5"/>
<dbReference type="RefSeq" id="WP_188858293.1">
    <property type="nucleotide sequence ID" value="NZ_BMOS01000022.1"/>
</dbReference>
<comment type="caution">
    <text evidence="1">The sequence shown here is derived from an EMBL/GenBank/DDBJ whole genome shotgun (WGS) entry which is preliminary data.</text>
</comment>
<name>A0A918D3A5_9BACI</name>
<evidence type="ECO:0000313" key="1">
    <source>
        <dbReference type="EMBL" id="GGN62086.1"/>
    </source>
</evidence>
<reference evidence="1" key="1">
    <citation type="journal article" date="2014" name="Int. J. Syst. Evol. Microbiol.">
        <title>Complete genome sequence of Corynebacterium casei LMG S-19264T (=DSM 44701T), isolated from a smear-ripened cheese.</title>
        <authorList>
            <consortium name="US DOE Joint Genome Institute (JGI-PGF)"/>
            <person name="Walter F."/>
            <person name="Albersmeier A."/>
            <person name="Kalinowski J."/>
            <person name="Ruckert C."/>
        </authorList>
    </citation>
    <scope>NUCLEOTIDE SEQUENCE</scope>
    <source>
        <strain evidence="1">JCM 17251</strain>
    </source>
</reference>
<dbReference type="EMBL" id="BMOS01000022">
    <property type="protein sequence ID" value="GGN62086.1"/>
    <property type="molecule type" value="Genomic_DNA"/>
</dbReference>
<proteinExistence type="predicted"/>
<organism evidence="1 2">
    <name type="scientific">Oceanobacillus indicireducens</name>
    <dbReference type="NCBI Taxonomy" id="1004261"/>
    <lineage>
        <taxon>Bacteria</taxon>
        <taxon>Bacillati</taxon>
        <taxon>Bacillota</taxon>
        <taxon>Bacilli</taxon>
        <taxon>Bacillales</taxon>
        <taxon>Bacillaceae</taxon>
        <taxon>Oceanobacillus</taxon>
    </lineage>
</organism>
<evidence type="ECO:0000313" key="2">
    <source>
        <dbReference type="Proteomes" id="UP000624041"/>
    </source>
</evidence>
<sequence>MNMKRDGENVLDMIKAGMKLIELYSGFFFFTQIEAKIKNKDFFVVTSNVYDHFR</sequence>
<gene>
    <name evidence="1" type="ORF">GCM10007971_27690</name>
</gene>
<keyword evidence="2" id="KW-1185">Reference proteome</keyword>
<accession>A0A918D3A5</accession>
<protein>
    <submittedName>
        <fullName evidence="1">Uncharacterized protein</fullName>
    </submittedName>
</protein>
<dbReference type="Proteomes" id="UP000624041">
    <property type="component" value="Unassembled WGS sequence"/>
</dbReference>